<evidence type="ECO:0000313" key="1">
    <source>
        <dbReference type="EMBL" id="GBN07150.1"/>
    </source>
</evidence>
<gene>
    <name evidence="1" type="ORF">AVEN_149609_1</name>
</gene>
<dbReference type="PANTHER" id="PTHR46409:SF1">
    <property type="entry name" value="HTH PSQ-TYPE DOMAIN-CONTAINING PROTEIN"/>
    <property type="match status" value="1"/>
</dbReference>
<dbReference type="EMBL" id="BGPR01005137">
    <property type="protein sequence ID" value="GBN07150.1"/>
    <property type="molecule type" value="Genomic_DNA"/>
</dbReference>
<evidence type="ECO:0000313" key="2">
    <source>
        <dbReference type="Proteomes" id="UP000499080"/>
    </source>
</evidence>
<comment type="caution">
    <text evidence="1">The sequence shown here is derived from an EMBL/GenBank/DDBJ whole genome shotgun (WGS) entry which is preliminary data.</text>
</comment>
<reference evidence="1 2" key="1">
    <citation type="journal article" date="2019" name="Sci. Rep.">
        <title>Orb-weaving spider Araneus ventricosus genome elucidates the spidroin gene catalogue.</title>
        <authorList>
            <person name="Kono N."/>
            <person name="Nakamura H."/>
            <person name="Ohtoshi R."/>
            <person name="Moran D.A.P."/>
            <person name="Shinohara A."/>
            <person name="Yoshida Y."/>
            <person name="Fujiwara M."/>
            <person name="Mori M."/>
            <person name="Tomita M."/>
            <person name="Arakawa K."/>
        </authorList>
    </citation>
    <scope>NUCLEOTIDE SEQUENCE [LARGE SCALE GENOMIC DNA]</scope>
</reference>
<sequence length="207" mass="22950">MESSPCDTTRSTLSSRPAAYGIGRLVAIVESGTENNDDVTVTPVVTNLLAVARALDRFGISDRAGAAIVSASLQYVGIMSESNVSNVVNRNKIRRERTKARTTLRLTDDRNYIRELALPRILKALKIKRSAAATTIATNNIRFFNLPPFDLCAMVYVNLIKWENVKEPPLTERFSDDMIAEAIVNPPIFQESVLPTIKRFPCHTQAT</sequence>
<accession>A0A4Y2KYL1</accession>
<dbReference type="PANTHER" id="PTHR46409">
    <property type="entry name" value="HTH PSQ-TYPE DOMAIN-CONTAINING PROTEIN"/>
    <property type="match status" value="1"/>
</dbReference>
<name>A0A4Y2KYL1_ARAVE</name>
<dbReference type="Proteomes" id="UP000499080">
    <property type="component" value="Unassembled WGS sequence"/>
</dbReference>
<protein>
    <submittedName>
        <fullName evidence="1">Uncharacterized protein</fullName>
    </submittedName>
</protein>
<organism evidence="1 2">
    <name type="scientific">Araneus ventricosus</name>
    <name type="common">Orbweaver spider</name>
    <name type="synonym">Epeira ventricosa</name>
    <dbReference type="NCBI Taxonomy" id="182803"/>
    <lineage>
        <taxon>Eukaryota</taxon>
        <taxon>Metazoa</taxon>
        <taxon>Ecdysozoa</taxon>
        <taxon>Arthropoda</taxon>
        <taxon>Chelicerata</taxon>
        <taxon>Arachnida</taxon>
        <taxon>Araneae</taxon>
        <taxon>Araneomorphae</taxon>
        <taxon>Entelegynae</taxon>
        <taxon>Araneoidea</taxon>
        <taxon>Araneidae</taxon>
        <taxon>Araneus</taxon>
    </lineage>
</organism>
<dbReference type="AlphaFoldDB" id="A0A4Y2KYL1"/>
<proteinExistence type="predicted"/>
<keyword evidence="2" id="KW-1185">Reference proteome</keyword>